<keyword evidence="2 3" id="KW-0175">Coiled coil</keyword>
<dbReference type="AlphaFoldDB" id="A0AAV9AZI1"/>
<evidence type="ECO:0000256" key="1">
    <source>
        <dbReference type="ARBA" id="ARBA00005485"/>
    </source>
</evidence>
<gene>
    <name evidence="4" type="ORF">QJS04_geneDACA006724</name>
</gene>
<protein>
    <submittedName>
        <fullName evidence="4">WEB family protein</fullName>
    </submittedName>
</protein>
<feature type="coiled-coil region" evidence="3">
    <location>
        <begin position="389"/>
        <end position="451"/>
    </location>
</feature>
<accession>A0AAV9AZI1</accession>
<feature type="coiled-coil region" evidence="3">
    <location>
        <begin position="500"/>
        <end position="567"/>
    </location>
</feature>
<dbReference type="Pfam" id="PF05701">
    <property type="entry name" value="WEMBL"/>
    <property type="match status" value="1"/>
</dbReference>
<comment type="similarity">
    <text evidence="1">Belongs to the WEB family.</text>
</comment>
<reference evidence="4" key="2">
    <citation type="submission" date="2023-06" db="EMBL/GenBank/DDBJ databases">
        <authorList>
            <person name="Ma L."/>
            <person name="Liu K.-W."/>
            <person name="Li Z."/>
            <person name="Hsiao Y.-Y."/>
            <person name="Qi Y."/>
            <person name="Fu T."/>
            <person name="Tang G."/>
            <person name="Zhang D."/>
            <person name="Sun W.-H."/>
            <person name="Liu D.-K."/>
            <person name="Li Y."/>
            <person name="Chen G.-Z."/>
            <person name="Liu X.-D."/>
            <person name="Liao X.-Y."/>
            <person name="Jiang Y.-T."/>
            <person name="Yu X."/>
            <person name="Hao Y."/>
            <person name="Huang J."/>
            <person name="Zhao X.-W."/>
            <person name="Ke S."/>
            <person name="Chen Y.-Y."/>
            <person name="Wu W.-L."/>
            <person name="Hsu J.-L."/>
            <person name="Lin Y.-F."/>
            <person name="Huang M.-D."/>
            <person name="Li C.-Y."/>
            <person name="Huang L."/>
            <person name="Wang Z.-W."/>
            <person name="Zhao X."/>
            <person name="Zhong W.-Y."/>
            <person name="Peng D.-H."/>
            <person name="Ahmad S."/>
            <person name="Lan S."/>
            <person name="Zhang J.-S."/>
            <person name="Tsai W.-C."/>
            <person name="Van De Peer Y."/>
            <person name="Liu Z.-J."/>
        </authorList>
    </citation>
    <scope>NUCLEOTIDE SEQUENCE</scope>
    <source>
        <strain evidence="4">SCP</strain>
        <tissue evidence="4">Leaves</tissue>
    </source>
</reference>
<reference evidence="4" key="1">
    <citation type="journal article" date="2023" name="Nat. Commun.">
        <title>Diploid and tetraploid genomes of Acorus and the evolution of monocots.</title>
        <authorList>
            <person name="Ma L."/>
            <person name="Liu K.W."/>
            <person name="Li Z."/>
            <person name="Hsiao Y.Y."/>
            <person name="Qi Y."/>
            <person name="Fu T."/>
            <person name="Tang G.D."/>
            <person name="Zhang D."/>
            <person name="Sun W.H."/>
            <person name="Liu D.K."/>
            <person name="Li Y."/>
            <person name="Chen G.Z."/>
            <person name="Liu X.D."/>
            <person name="Liao X.Y."/>
            <person name="Jiang Y.T."/>
            <person name="Yu X."/>
            <person name="Hao Y."/>
            <person name="Huang J."/>
            <person name="Zhao X.W."/>
            <person name="Ke S."/>
            <person name="Chen Y.Y."/>
            <person name="Wu W.L."/>
            <person name="Hsu J.L."/>
            <person name="Lin Y.F."/>
            <person name="Huang M.D."/>
            <person name="Li C.Y."/>
            <person name="Huang L."/>
            <person name="Wang Z.W."/>
            <person name="Zhao X."/>
            <person name="Zhong W.Y."/>
            <person name="Peng D.H."/>
            <person name="Ahmad S."/>
            <person name="Lan S."/>
            <person name="Zhang J.S."/>
            <person name="Tsai W.C."/>
            <person name="Van de Peer Y."/>
            <person name="Liu Z.J."/>
        </authorList>
    </citation>
    <scope>NUCLEOTIDE SEQUENCE</scope>
    <source>
        <strain evidence="4">SCP</strain>
    </source>
</reference>
<evidence type="ECO:0000313" key="5">
    <source>
        <dbReference type="Proteomes" id="UP001179952"/>
    </source>
</evidence>
<proteinExistence type="inferred from homology"/>
<comment type="caution">
    <text evidence="4">The sequence shown here is derived from an EMBL/GenBank/DDBJ whole genome shotgun (WGS) entry which is preliminary data.</text>
</comment>
<dbReference type="GO" id="GO:0009904">
    <property type="term" value="P:chloroplast accumulation movement"/>
    <property type="evidence" value="ECO:0007669"/>
    <property type="project" value="TreeGrafter"/>
</dbReference>
<dbReference type="PANTHER" id="PTHR32054:SF3">
    <property type="entry name" value="HEAVY CHAIN, PUTATIVE, EXPRESSED-RELATED"/>
    <property type="match status" value="1"/>
</dbReference>
<organism evidence="4 5">
    <name type="scientific">Acorus gramineus</name>
    <name type="common">Dwarf sweet flag</name>
    <dbReference type="NCBI Taxonomy" id="55184"/>
    <lineage>
        <taxon>Eukaryota</taxon>
        <taxon>Viridiplantae</taxon>
        <taxon>Streptophyta</taxon>
        <taxon>Embryophyta</taxon>
        <taxon>Tracheophyta</taxon>
        <taxon>Spermatophyta</taxon>
        <taxon>Magnoliopsida</taxon>
        <taxon>Liliopsida</taxon>
        <taxon>Acoraceae</taxon>
        <taxon>Acorus</taxon>
    </lineage>
</organism>
<dbReference type="Proteomes" id="UP001179952">
    <property type="component" value="Unassembled WGS sequence"/>
</dbReference>
<feature type="coiled-coil region" evidence="3">
    <location>
        <begin position="152"/>
        <end position="179"/>
    </location>
</feature>
<dbReference type="GO" id="GO:0009903">
    <property type="term" value="P:chloroplast avoidance movement"/>
    <property type="evidence" value="ECO:0007669"/>
    <property type="project" value="TreeGrafter"/>
</dbReference>
<name>A0AAV9AZI1_ACOGR</name>
<dbReference type="EMBL" id="JAUJYN010000006">
    <property type="protein sequence ID" value="KAK1269346.1"/>
    <property type="molecule type" value="Genomic_DNA"/>
</dbReference>
<dbReference type="PANTHER" id="PTHR32054">
    <property type="entry name" value="HEAVY CHAIN, PUTATIVE, EXPRESSED-RELATED-RELATED"/>
    <property type="match status" value="1"/>
</dbReference>
<evidence type="ECO:0000256" key="2">
    <source>
        <dbReference type="ARBA" id="ARBA00023054"/>
    </source>
</evidence>
<evidence type="ECO:0000256" key="3">
    <source>
        <dbReference type="SAM" id="Coils"/>
    </source>
</evidence>
<feature type="coiled-coil region" evidence="3">
    <location>
        <begin position="240"/>
        <end position="360"/>
    </location>
</feature>
<dbReference type="GO" id="GO:0005829">
    <property type="term" value="C:cytosol"/>
    <property type="evidence" value="ECO:0007669"/>
    <property type="project" value="TreeGrafter"/>
</dbReference>
<sequence length="636" mass="70039">MGVKAHNNSTDSPKVIEVGEIDTRAPFQSVKAAVSLFGEGSFSAEKPTARKTKPLLTERVFVQETQLHLAQKELNSLKDQLKNAELTKAQALSELKRAKTMAEDLTQKLNVINESKDTSVKATEAAKSQAMQIKEANSTNHAGENGAAKIELDSARQQYASAISELDAAKQELWKLRQDFESSLDVKVSALRRAEEAEQAKVVNTDRASQLAKEIASVQDSLLHVKLATSQAREEESKIMSNKDSQRQAYKHSLEEAERKLSSLKKEFDPKLVGELERKLSETESEIGSVQKEMETAKVSEMESVRTVTMDLDDAKSVLQKVAEEESSLRSLEESLKLELEQVRKEHSELKEKEAETESVAGNLHIELQKTKSELEVALAGESKARVASDDLISTLQQLNSESESARQEVETLKKEADDLKAEAERVRVALSEAEKNLHMALEEAEAAKVAEASALDQIKALSERTSVVRASTSESGAKITISREEYESLSRKVAESEALANMKVAAAAAQAEAVRASENEALKRLETSRKEIEEAVGATQEAVKRAENAEAAKRAVEGELRRWREREQKKAAEAATRILADAAEKSEVGLKALVDPPPLSDANRRVEKVSTAKKVLLPNLSGMFNRKKNHLEGEK</sequence>
<feature type="coiled-coil region" evidence="3">
    <location>
        <begin position="67"/>
        <end position="115"/>
    </location>
</feature>
<evidence type="ECO:0000313" key="4">
    <source>
        <dbReference type="EMBL" id="KAK1269346.1"/>
    </source>
</evidence>
<dbReference type="InterPro" id="IPR008545">
    <property type="entry name" value="Web"/>
</dbReference>
<keyword evidence="5" id="KW-1185">Reference proteome</keyword>